<protein>
    <submittedName>
        <fullName evidence="1">Polyketide cyclase/dehydrase/lipid transport protein</fullName>
    </submittedName>
</protein>
<dbReference type="SUPFAM" id="SSF55961">
    <property type="entry name" value="Bet v1-like"/>
    <property type="match status" value="1"/>
</dbReference>
<dbReference type="RefSeq" id="WP_097136010.1">
    <property type="nucleotide sequence ID" value="NZ_OBQD01000001.1"/>
</dbReference>
<dbReference type="EMBL" id="OBQD01000001">
    <property type="protein sequence ID" value="SOC35654.1"/>
    <property type="molecule type" value="Genomic_DNA"/>
</dbReference>
<dbReference type="Proteomes" id="UP000219167">
    <property type="component" value="Unassembled WGS sequence"/>
</dbReference>
<dbReference type="AlphaFoldDB" id="A0A285U149"/>
<sequence>MSYRYSANSRVRIQASAEALFDYLDDHRRLAGHMSEPSVMMLGGRMSYEFDRSEGRQIGGRIRMTGTFLGMRLYLEVTTVERRPPVRKVWETTNRPLLLVIGSYRMGFEIEARQEGSDLRVFIDYDLPATLIGRLIGSFLGPMYARWCVDRIASDAAIRFQTAGL</sequence>
<proteinExistence type="predicted"/>
<evidence type="ECO:0000313" key="2">
    <source>
        <dbReference type="Proteomes" id="UP000219167"/>
    </source>
</evidence>
<reference evidence="1 2" key="1">
    <citation type="submission" date="2017-08" db="EMBL/GenBank/DDBJ databases">
        <authorList>
            <person name="de Groot N.N."/>
        </authorList>
    </citation>
    <scope>NUCLEOTIDE SEQUENCE [LARGE SCALE GENOMIC DNA]</scope>
    <source>
        <strain evidence="1 2">JC85</strain>
    </source>
</reference>
<dbReference type="InterPro" id="IPR023393">
    <property type="entry name" value="START-like_dom_sf"/>
</dbReference>
<accession>A0A285U149</accession>
<gene>
    <name evidence="1" type="ORF">SAMN05892877_101464</name>
</gene>
<dbReference type="OrthoDB" id="7468261at2"/>
<organism evidence="1 2">
    <name type="scientific">Rhizobium subbaraonis</name>
    <dbReference type="NCBI Taxonomy" id="908946"/>
    <lineage>
        <taxon>Bacteria</taxon>
        <taxon>Pseudomonadati</taxon>
        <taxon>Pseudomonadota</taxon>
        <taxon>Alphaproteobacteria</taxon>
        <taxon>Hyphomicrobiales</taxon>
        <taxon>Rhizobiaceae</taxon>
        <taxon>Rhizobium/Agrobacterium group</taxon>
        <taxon>Rhizobium</taxon>
    </lineage>
</organism>
<dbReference type="Gene3D" id="3.30.530.20">
    <property type="match status" value="1"/>
</dbReference>
<name>A0A285U149_9HYPH</name>
<dbReference type="CDD" id="cd07812">
    <property type="entry name" value="SRPBCC"/>
    <property type="match status" value="1"/>
</dbReference>
<keyword evidence="2" id="KW-1185">Reference proteome</keyword>
<evidence type="ECO:0000313" key="1">
    <source>
        <dbReference type="EMBL" id="SOC35654.1"/>
    </source>
</evidence>